<organism evidence="8 9">
    <name type="scientific">Slackia equolifaciens</name>
    <dbReference type="NCBI Taxonomy" id="498718"/>
    <lineage>
        <taxon>Bacteria</taxon>
        <taxon>Bacillati</taxon>
        <taxon>Actinomycetota</taxon>
        <taxon>Coriobacteriia</taxon>
        <taxon>Eggerthellales</taxon>
        <taxon>Eggerthellaceae</taxon>
        <taxon>Slackia</taxon>
    </lineage>
</organism>
<comment type="caution">
    <text evidence="8">The sequence shown here is derived from an EMBL/GenBank/DDBJ whole genome shotgun (WGS) entry which is preliminary data.</text>
</comment>
<keyword evidence="6 7" id="KW-0472">Membrane</keyword>
<gene>
    <name evidence="8" type="primary">nrfD</name>
    <name evidence="8" type="ORF">K8U77_01895</name>
</gene>
<feature type="transmembrane region" description="Helical" evidence="7">
    <location>
        <begin position="255"/>
        <end position="279"/>
    </location>
</feature>
<feature type="transmembrane region" description="Helical" evidence="7">
    <location>
        <begin position="69"/>
        <end position="87"/>
    </location>
</feature>
<evidence type="ECO:0000256" key="5">
    <source>
        <dbReference type="ARBA" id="ARBA00022989"/>
    </source>
</evidence>
<evidence type="ECO:0000256" key="6">
    <source>
        <dbReference type="ARBA" id="ARBA00023136"/>
    </source>
</evidence>
<comment type="subcellular location">
    <subcellularLocation>
        <location evidence="1">Cell membrane</location>
        <topology evidence="1">Multi-pass membrane protein</topology>
    </subcellularLocation>
</comment>
<dbReference type="Pfam" id="PF03916">
    <property type="entry name" value="NrfD"/>
    <property type="match status" value="1"/>
</dbReference>
<keyword evidence="3" id="KW-1003">Cell membrane</keyword>
<evidence type="ECO:0000313" key="9">
    <source>
        <dbReference type="Proteomes" id="UP000786989"/>
    </source>
</evidence>
<dbReference type="PROSITE" id="PS51257">
    <property type="entry name" value="PROKAR_LIPOPROTEIN"/>
    <property type="match status" value="1"/>
</dbReference>
<reference evidence="8" key="1">
    <citation type="journal article" date="2021" name="PeerJ">
        <title>Extensive microbial diversity within the chicken gut microbiome revealed by metagenomics and culture.</title>
        <authorList>
            <person name="Gilroy R."/>
            <person name="Ravi A."/>
            <person name="Getino M."/>
            <person name="Pursley I."/>
            <person name="Horton D.L."/>
            <person name="Alikhan N.F."/>
            <person name="Baker D."/>
            <person name="Gharbi K."/>
            <person name="Hall N."/>
            <person name="Watson M."/>
            <person name="Adriaenssens E.M."/>
            <person name="Foster-Nyarko E."/>
            <person name="Jarju S."/>
            <person name="Secka A."/>
            <person name="Antonio M."/>
            <person name="Oren A."/>
            <person name="Chaudhuri R.R."/>
            <person name="La Ragione R."/>
            <person name="Hildebrand F."/>
            <person name="Pallen M.J."/>
        </authorList>
    </citation>
    <scope>NUCLEOTIDE SEQUENCE</scope>
    <source>
        <strain evidence="8">ChiGjej6B6-11269</strain>
    </source>
</reference>
<accession>A0A9D2UVS0</accession>
<dbReference type="Proteomes" id="UP000786989">
    <property type="component" value="Unassembled WGS sequence"/>
</dbReference>
<feature type="transmembrane region" description="Helical" evidence="7">
    <location>
        <begin position="143"/>
        <end position="162"/>
    </location>
</feature>
<feature type="transmembrane region" description="Helical" evidence="7">
    <location>
        <begin position="210"/>
        <end position="235"/>
    </location>
</feature>
<dbReference type="InterPro" id="IPR005614">
    <property type="entry name" value="NrfD-like"/>
</dbReference>
<dbReference type="Gene3D" id="1.20.1630.10">
    <property type="entry name" value="Formate dehydrogenase/DMSO reductase domain"/>
    <property type="match status" value="1"/>
</dbReference>
<protein>
    <submittedName>
        <fullName evidence="8">Polysulfide reductase NrfD</fullName>
    </submittedName>
</protein>
<evidence type="ECO:0000256" key="7">
    <source>
        <dbReference type="SAM" id="Phobius"/>
    </source>
</evidence>
<dbReference type="AlphaFoldDB" id="A0A9D2UVS0"/>
<evidence type="ECO:0000313" key="8">
    <source>
        <dbReference type="EMBL" id="HJF64856.1"/>
    </source>
</evidence>
<feature type="transmembrane region" description="Helical" evidence="7">
    <location>
        <begin position="107"/>
        <end position="131"/>
    </location>
</feature>
<feature type="transmembrane region" description="Helical" evidence="7">
    <location>
        <begin position="174"/>
        <end position="198"/>
    </location>
</feature>
<feature type="transmembrane region" description="Helical" evidence="7">
    <location>
        <begin position="20"/>
        <end position="48"/>
    </location>
</feature>
<dbReference type="InterPro" id="IPR052049">
    <property type="entry name" value="Electron_transfer_protein"/>
</dbReference>
<sequence length="309" mass="33262">MHETRRHYNASRRKGECAVFGPFVVLYLFLGGCSAGVLLVSSLWSFAFHLGTDRTRPETDAFRALRNRSFAVGFVVACLAALCLLADLGRPERFVLLFLRPSATSVIAFGTFVLAGMIAVSGFLAIANNFYAPRVSARMKAAAEIICAILAVAVMTYTGVYLQSTKAVAFWDTLLVPILFVLSAVSSGVAIVVILAAFMRDSWRIDFGLIRLHGIHIVVLVLEAFALAAFAYVSATGRGEAPSSLALLFVGDLRVWFVGGVCIAGIIVPLGSEIICALLRRTRTFPLPDALCLFGGYALRYCLVAAGLH</sequence>
<evidence type="ECO:0000256" key="4">
    <source>
        <dbReference type="ARBA" id="ARBA00022692"/>
    </source>
</evidence>
<evidence type="ECO:0000256" key="1">
    <source>
        <dbReference type="ARBA" id="ARBA00004651"/>
    </source>
</evidence>
<comment type="similarity">
    <text evidence="2">Belongs to the NrfD family.</text>
</comment>
<proteinExistence type="inferred from homology"/>
<dbReference type="PANTHER" id="PTHR34856:SF2">
    <property type="entry name" value="PROTEIN NRFD"/>
    <property type="match status" value="1"/>
</dbReference>
<name>A0A9D2UVS0_9ACTN</name>
<keyword evidence="4 7" id="KW-0812">Transmembrane</keyword>
<dbReference type="PANTHER" id="PTHR34856">
    <property type="entry name" value="PROTEIN NRFD"/>
    <property type="match status" value="1"/>
</dbReference>
<evidence type="ECO:0000256" key="2">
    <source>
        <dbReference type="ARBA" id="ARBA00008929"/>
    </source>
</evidence>
<dbReference type="GO" id="GO:0005886">
    <property type="term" value="C:plasma membrane"/>
    <property type="evidence" value="ECO:0007669"/>
    <property type="project" value="UniProtKB-SubCell"/>
</dbReference>
<reference evidence="8" key="2">
    <citation type="submission" date="2021-09" db="EMBL/GenBank/DDBJ databases">
        <authorList>
            <person name="Gilroy R."/>
        </authorList>
    </citation>
    <scope>NUCLEOTIDE SEQUENCE</scope>
    <source>
        <strain evidence="8">ChiGjej6B6-11269</strain>
    </source>
</reference>
<evidence type="ECO:0000256" key="3">
    <source>
        <dbReference type="ARBA" id="ARBA00022475"/>
    </source>
</evidence>
<keyword evidence="5 7" id="KW-1133">Transmembrane helix</keyword>
<dbReference type="EMBL" id="DYWI01000032">
    <property type="protein sequence ID" value="HJF64856.1"/>
    <property type="molecule type" value="Genomic_DNA"/>
</dbReference>